<comment type="cofactor">
    <cofactor evidence="1">
        <name>Mg(2+)</name>
        <dbReference type="ChEBI" id="CHEBI:18420"/>
    </cofactor>
</comment>
<dbReference type="InterPro" id="IPR010285">
    <property type="entry name" value="DNA_helicase_pif1-like_DEAD"/>
</dbReference>
<keyword evidence="1" id="KW-0067">ATP-binding</keyword>
<accession>A0A2G5DPY2</accession>
<dbReference type="PANTHER" id="PTHR10492">
    <property type="match status" value="1"/>
</dbReference>
<dbReference type="CDD" id="cd18809">
    <property type="entry name" value="SF1_C_RecD"/>
    <property type="match status" value="1"/>
</dbReference>
<dbReference type="InterPro" id="IPR027417">
    <property type="entry name" value="P-loop_NTPase"/>
</dbReference>
<keyword evidence="5" id="KW-1185">Reference proteome</keyword>
<keyword evidence="1" id="KW-0347">Helicase</keyword>
<reference evidence="4 5" key="1">
    <citation type="submission" date="2017-09" db="EMBL/GenBank/DDBJ databases">
        <title>WGS assembly of Aquilegia coerulea Goldsmith.</title>
        <authorList>
            <person name="Hodges S."/>
            <person name="Kramer E."/>
            <person name="Nordborg M."/>
            <person name="Tomkins J."/>
            <person name="Borevitz J."/>
            <person name="Derieg N."/>
            <person name="Yan J."/>
            <person name="Mihaltcheva S."/>
            <person name="Hayes R.D."/>
            <person name="Rokhsar D."/>
        </authorList>
    </citation>
    <scope>NUCLEOTIDE SEQUENCE [LARGE SCALE GENOMIC DNA]</scope>
    <source>
        <strain evidence="5">cv. Goldsmith</strain>
    </source>
</reference>
<keyword evidence="1" id="KW-0233">DNA recombination</keyword>
<gene>
    <name evidence="4" type="ORF">AQUCO_01600041v1</name>
</gene>
<dbReference type="SUPFAM" id="SSF52540">
    <property type="entry name" value="P-loop containing nucleoside triphosphate hydrolases"/>
    <property type="match status" value="2"/>
</dbReference>
<dbReference type="GO" id="GO:0000723">
    <property type="term" value="P:telomere maintenance"/>
    <property type="evidence" value="ECO:0007669"/>
    <property type="project" value="InterPro"/>
</dbReference>
<dbReference type="GO" id="GO:0016887">
    <property type="term" value="F:ATP hydrolysis activity"/>
    <property type="evidence" value="ECO:0007669"/>
    <property type="project" value="RHEA"/>
</dbReference>
<name>A0A2G5DPY2_AQUCA</name>
<evidence type="ECO:0000313" key="5">
    <source>
        <dbReference type="Proteomes" id="UP000230069"/>
    </source>
</evidence>
<protein>
    <recommendedName>
        <fullName evidence="1">ATP-dependent DNA helicase</fullName>
        <ecNumber evidence="1">5.6.2.3</ecNumber>
    </recommendedName>
</protein>
<dbReference type="GO" id="GO:0043139">
    <property type="term" value="F:5'-3' DNA helicase activity"/>
    <property type="evidence" value="ECO:0007669"/>
    <property type="project" value="UniProtKB-EC"/>
</dbReference>
<evidence type="ECO:0000313" key="4">
    <source>
        <dbReference type="EMBL" id="PIA45563.1"/>
    </source>
</evidence>
<comment type="similarity">
    <text evidence="1">Belongs to the helicase family.</text>
</comment>
<dbReference type="AlphaFoldDB" id="A0A2G5DPY2"/>
<dbReference type="Gene3D" id="3.40.50.300">
    <property type="entry name" value="P-loop containing nucleotide triphosphate hydrolases"/>
    <property type="match status" value="1"/>
</dbReference>
<dbReference type="OrthoDB" id="1929541at2759"/>
<proteinExistence type="inferred from homology"/>
<dbReference type="Pfam" id="PF05970">
    <property type="entry name" value="PIF1"/>
    <property type="match status" value="1"/>
</dbReference>
<keyword evidence="1" id="KW-0547">Nucleotide-binding</keyword>
<dbReference type="Pfam" id="PF21530">
    <property type="entry name" value="Pif1_2B_dom"/>
    <property type="match status" value="1"/>
</dbReference>
<feature type="domain" description="DNA helicase Pif1-like 2B" evidence="3">
    <location>
        <begin position="312"/>
        <end position="356"/>
    </location>
</feature>
<feature type="domain" description="DNA helicase Pif1-like DEAD-box helicase" evidence="2">
    <location>
        <begin position="52"/>
        <end position="240"/>
    </location>
</feature>
<keyword evidence="1" id="KW-0234">DNA repair</keyword>
<dbReference type="GO" id="GO:0006281">
    <property type="term" value="P:DNA repair"/>
    <property type="evidence" value="ECO:0007669"/>
    <property type="project" value="UniProtKB-KW"/>
</dbReference>
<dbReference type="EC" id="5.6.2.3" evidence="1"/>
<comment type="catalytic activity">
    <reaction evidence="1">
        <text>ATP + H2O = ADP + phosphate + H(+)</text>
        <dbReference type="Rhea" id="RHEA:13065"/>
        <dbReference type="ChEBI" id="CHEBI:15377"/>
        <dbReference type="ChEBI" id="CHEBI:15378"/>
        <dbReference type="ChEBI" id="CHEBI:30616"/>
        <dbReference type="ChEBI" id="CHEBI:43474"/>
        <dbReference type="ChEBI" id="CHEBI:456216"/>
        <dbReference type="EC" id="5.6.2.3"/>
    </reaction>
</comment>
<sequence>MTYLTNLELSEFPNMPMPVKDWNFETSNRLLWEHQKLMHDGLQAEAERDFSKLNMFFLNGPAGTGKTFVYNTIAAKIRSEGQIVVMVASSGIASLLLTGGRTAHSTFKIPFDVMDDTVCGFKKNSNHAELFRKTKLIVWDEVPMQHRFCIEAVDRSLQDIMENNKPFGGITVVLGGDFKQTLPVVPKGTREQIVGASLRNSNLWSQVEVLSLVKNMRLDSKKVQVPENFNRCKDAMELISKVYPDLNIKEKLTQQYLEERSILSARNDDVSAINGSAINLFPGELYEFLAADKVIEEDIEVENRGNQIASENLNSLDPPSLPPFNLQLKIGCPIMLLRNLQPRDGLCNGTRLMVVNCGTRVIEAKILNGSHAGDLVFIPRISLIPTVTETPFPMARRQFPVRLAFAMTINKSQGQSVRYVGIDLRNPVFSHGQLYVAFSRCTSSDRISVLLPNDDDNTTTNVVYPEVLL</sequence>
<keyword evidence="1" id="KW-0378">Hydrolase</keyword>
<organism evidence="4 5">
    <name type="scientific">Aquilegia coerulea</name>
    <name type="common">Rocky mountain columbine</name>
    <dbReference type="NCBI Taxonomy" id="218851"/>
    <lineage>
        <taxon>Eukaryota</taxon>
        <taxon>Viridiplantae</taxon>
        <taxon>Streptophyta</taxon>
        <taxon>Embryophyta</taxon>
        <taxon>Tracheophyta</taxon>
        <taxon>Spermatophyta</taxon>
        <taxon>Magnoliopsida</taxon>
        <taxon>Ranunculales</taxon>
        <taxon>Ranunculaceae</taxon>
        <taxon>Thalictroideae</taxon>
        <taxon>Aquilegia</taxon>
    </lineage>
</organism>
<evidence type="ECO:0000259" key="2">
    <source>
        <dbReference type="Pfam" id="PF05970"/>
    </source>
</evidence>
<dbReference type="InterPro" id="IPR049163">
    <property type="entry name" value="Pif1-like_2B_dom"/>
</dbReference>
<dbReference type="InParanoid" id="A0A2G5DPY2"/>
<dbReference type="EMBL" id="KZ305033">
    <property type="protein sequence ID" value="PIA45563.1"/>
    <property type="molecule type" value="Genomic_DNA"/>
</dbReference>
<dbReference type="GO" id="GO:0006310">
    <property type="term" value="P:DNA recombination"/>
    <property type="evidence" value="ECO:0007669"/>
    <property type="project" value="UniProtKB-KW"/>
</dbReference>
<evidence type="ECO:0000259" key="3">
    <source>
        <dbReference type="Pfam" id="PF21530"/>
    </source>
</evidence>
<keyword evidence="1" id="KW-0227">DNA damage</keyword>
<dbReference type="PANTHER" id="PTHR10492:SF57">
    <property type="entry name" value="ATP-DEPENDENT DNA HELICASE"/>
    <property type="match status" value="1"/>
</dbReference>
<evidence type="ECO:0000256" key="1">
    <source>
        <dbReference type="RuleBase" id="RU363044"/>
    </source>
</evidence>
<dbReference type="GO" id="GO:0005524">
    <property type="term" value="F:ATP binding"/>
    <property type="evidence" value="ECO:0007669"/>
    <property type="project" value="UniProtKB-KW"/>
</dbReference>
<dbReference type="Proteomes" id="UP000230069">
    <property type="component" value="Unassembled WGS sequence"/>
</dbReference>